<protein>
    <submittedName>
        <fullName evidence="1">Uncharacterized protein</fullName>
    </submittedName>
</protein>
<proteinExistence type="predicted"/>
<dbReference type="EMBL" id="JAVIDL010000009">
    <property type="protein sequence ID" value="MDQ8935353.1"/>
    <property type="molecule type" value="Genomic_DNA"/>
</dbReference>
<gene>
    <name evidence="1" type="ORF">RFH47_06400</name>
</gene>
<dbReference type="AlphaFoldDB" id="A0AAW8J7D8"/>
<evidence type="ECO:0000313" key="1">
    <source>
        <dbReference type="EMBL" id="MDQ8935353.1"/>
    </source>
</evidence>
<comment type="caution">
    <text evidence="1">The sequence shown here is derived from an EMBL/GenBank/DDBJ whole genome shotgun (WGS) entry which is preliminary data.</text>
</comment>
<evidence type="ECO:0000313" key="2">
    <source>
        <dbReference type="Proteomes" id="UP001243844"/>
    </source>
</evidence>
<accession>A0AAW8J7D8</accession>
<name>A0AAW8J7D8_9GAMM</name>
<organism evidence="1 2">
    <name type="scientific">Acinetobacter rudis</name>
    <dbReference type="NCBI Taxonomy" id="632955"/>
    <lineage>
        <taxon>Bacteria</taxon>
        <taxon>Pseudomonadati</taxon>
        <taxon>Pseudomonadota</taxon>
        <taxon>Gammaproteobacteria</taxon>
        <taxon>Moraxellales</taxon>
        <taxon>Moraxellaceae</taxon>
        <taxon>Acinetobacter</taxon>
    </lineage>
</organism>
<dbReference type="RefSeq" id="WP_308974506.1">
    <property type="nucleotide sequence ID" value="NZ_JAVIDL010000009.1"/>
</dbReference>
<sequence>MFVTTQLNAIAEILGVEHFSNSTHSILQQQYVNIEATLLRSKVLRNFSKAKTHAIIQSAIPMGHASLAYLFSPFVLANLNQKVIYSTPATSAVLDVFQRYYQVEAQSFRQDFESLDALNLVIDLMPNDLSDRDFLHLALVKALCRSDISSIFLISPLAIDLQKCAELEKFFQIQIQVLSTEALGNMLLDEPLNLAKLLFKKKDSCYSELCQQFSKLNAELLQSCVDYRDQQLQHLIDDMFYTEHIYEKLSVYGEFMQTRLQNHLQSKQQPMQLKA</sequence>
<dbReference type="Proteomes" id="UP001243844">
    <property type="component" value="Unassembled WGS sequence"/>
</dbReference>
<reference evidence="1" key="1">
    <citation type="submission" date="2023-08" db="EMBL/GenBank/DDBJ databases">
        <title>Emergence of clinically-relevant ST2 carbapenem-resistant Acinetobacter baumannii strains in hospital sewages in Zhejiang, East of China.</title>
        <authorList>
            <person name="Kaichao C."/>
            <person name="Zhang R."/>
        </authorList>
    </citation>
    <scope>NUCLEOTIDE SEQUENCE</scope>
    <source>
        <strain evidence="1">M-RB-37</strain>
    </source>
</reference>